<dbReference type="PROSITE" id="PS50931">
    <property type="entry name" value="HTH_LYSR"/>
    <property type="match status" value="1"/>
</dbReference>
<reference evidence="6 7" key="1">
    <citation type="submission" date="2018-06" db="EMBL/GenBank/DDBJ databases">
        <authorList>
            <consortium name="Pathogen Informatics"/>
            <person name="Doyle S."/>
        </authorList>
    </citation>
    <scope>NUCLEOTIDE SEQUENCE [LARGE SCALE GENOMIC DNA]</scope>
    <source>
        <strain evidence="6 7">NCTC11685</strain>
    </source>
</reference>
<dbReference type="InterPro" id="IPR050950">
    <property type="entry name" value="HTH-type_LysR_regulators"/>
</dbReference>
<evidence type="ECO:0000256" key="3">
    <source>
        <dbReference type="ARBA" id="ARBA00023125"/>
    </source>
</evidence>
<dbReference type="InterPro" id="IPR000847">
    <property type="entry name" value="LysR_HTH_N"/>
</dbReference>
<dbReference type="SUPFAM" id="SSF53850">
    <property type="entry name" value="Periplasmic binding protein-like II"/>
    <property type="match status" value="1"/>
</dbReference>
<evidence type="ECO:0000313" key="6">
    <source>
        <dbReference type="EMBL" id="STV74988.1"/>
    </source>
</evidence>
<dbReference type="GO" id="GO:0003677">
    <property type="term" value="F:DNA binding"/>
    <property type="evidence" value="ECO:0007669"/>
    <property type="project" value="UniProtKB-KW"/>
</dbReference>
<gene>
    <name evidence="6" type="primary">gltC_2</name>
    <name evidence="6" type="ORF">NCTC11685_01320</name>
</gene>
<dbReference type="PANTHER" id="PTHR30419">
    <property type="entry name" value="HTH-TYPE TRANSCRIPTIONAL REGULATOR YBHD"/>
    <property type="match status" value="1"/>
</dbReference>
<dbReference type="GO" id="GO:0003700">
    <property type="term" value="F:DNA-binding transcription factor activity"/>
    <property type="evidence" value="ECO:0007669"/>
    <property type="project" value="InterPro"/>
</dbReference>
<dbReference type="SUPFAM" id="SSF46785">
    <property type="entry name" value="Winged helix' DNA-binding domain"/>
    <property type="match status" value="1"/>
</dbReference>
<dbReference type="EMBL" id="UGMS01000001">
    <property type="protein sequence ID" value="STV74988.1"/>
    <property type="molecule type" value="Genomic_DNA"/>
</dbReference>
<evidence type="ECO:0000256" key="2">
    <source>
        <dbReference type="ARBA" id="ARBA00023015"/>
    </source>
</evidence>
<dbReference type="Gene3D" id="1.10.10.10">
    <property type="entry name" value="Winged helix-like DNA-binding domain superfamily/Winged helix DNA-binding domain"/>
    <property type="match status" value="1"/>
</dbReference>
<evidence type="ECO:0000259" key="5">
    <source>
        <dbReference type="PROSITE" id="PS50931"/>
    </source>
</evidence>
<dbReference type="AlphaFoldDB" id="A0A7H4N243"/>
<dbReference type="InterPro" id="IPR036388">
    <property type="entry name" value="WH-like_DNA-bd_sf"/>
</dbReference>
<evidence type="ECO:0000313" key="7">
    <source>
        <dbReference type="Proteomes" id="UP000254863"/>
    </source>
</evidence>
<dbReference type="Proteomes" id="UP000254863">
    <property type="component" value="Unassembled WGS sequence"/>
</dbReference>
<dbReference type="PRINTS" id="PR00039">
    <property type="entry name" value="HTHLYSR"/>
</dbReference>
<keyword evidence="4" id="KW-0804">Transcription</keyword>
<dbReference type="Pfam" id="PF00126">
    <property type="entry name" value="HTH_1"/>
    <property type="match status" value="1"/>
</dbReference>
<organism evidence="6 7">
    <name type="scientific">Klebsiella michiganensis</name>
    <dbReference type="NCBI Taxonomy" id="1134687"/>
    <lineage>
        <taxon>Bacteria</taxon>
        <taxon>Pseudomonadati</taxon>
        <taxon>Pseudomonadota</taxon>
        <taxon>Gammaproteobacteria</taxon>
        <taxon>Enterobacterales</taxon>
        <taxon>Enterobacteriaceae</taxon>
        <taxon>Klebsiella/Raoultella group</taxon>
        <taxon>Klebsiella</taxon>
    </lineage>
</organism>
<keyword evidence="2" id="KW-0805">Transcription regulation</keyword>
<comment type="similarity">
    <text evidence="1">Belongs to the LysR transcriptional regulatory family.</text>
</comment>
<protein>
    <submittedName>
        <fullName evidence="6">LysR family transcriptional regulator YbhD</fullName>
    </submittedName>
</protein>
<dbReference type="PANTHER" id="PTHR30419:SF30">
    <property type="entry name" value="LYSR FAMILY TRANSCRIPTIONAL REGULATOR"/>
    <property type="match status" value="1"/>
</dbReference>
<feature type="domain" description="HTH lysR-type" evidence="5">
    <location>
        <begin position="3"/>
        <end position="60"/>
    </location>
</feature>
<dbReference type="Gene3D" id="3.40.190.290">
    <property type="match status" value="1"/>
</dbReference>
<dbReference type="InterPro" id="IPR005119">
    <property type="entry name" value="LysR_subst-bd"/>
</dbReference>
<evidence type="ECO:0000256" key="1">
    <source>
        <dbReference type="ARBA" id="ARBA00009437"/>
    </source>
</evidence>
<evidence type="ECO:0000256" key="4">
    <source>
        <dbReference type="ARBA" id="ARBA00023163"/>
    </source>
</evidence>
<accession>A0A7H4N243</accession>
<name>A0A7H4N243_9ENTR</name>
<proteinExistence type="inferred from homology"/>
<keyword evidence="3" id="KW-0238">DNA-binding</keyword>
<dbReference type="InterPro" id="IPR036390">
    <property type="entry name" value="WH_DNA-bd_sf"/>
</dbReference>
<comment type="caution">
    <text evidence="6">The sequence shown here is derived from an EMBL/GenBank/DDBJ whole genome shotgun (WGS) entry which is preliminary data.</text>
</comment>
<dbReference type="FunFam" id="1.10.10.10:FF:000001">
    <property type="entry name" value="LysR family transcriptional regulator"/>
    <property type="match status" value="1"/>
</dbReference>
<dbReference type="CDD" id="cd08440">
    <property type="entry name" value="PBP2_LTTR_like_4"/>
    <property type="match status" value="1"/>
</dbReference>
<dbReference type="GO" id="GO:0005829">
    <property type="term" value="C:cytosol"/>
    <property type="evidence" value="ECO:0007669"/>
    <property type="project" value="TreeGrafter"/>
</dbReference>
<sequence length="317" mass="35877">MLHDLQGIQAFVKIAEIGCFTRASHFLHTSQPALTRRIKKLEEQLGATLFERTTRNIKLTAVGREFLPKAKNLIDFYESSILSIKEMATHQSGVVTLSCLPTAAFYFLPSVIRDYNNHYPNIRIRILEHSASDCLEAVLNGDADFGINMINITHPNIDFSPLVNEPFVLACRRDHELAQKSLILWEDLANFRLIGVRRSSGNRSLIDQALENMDWKPNWFYEVRHLSTSLGMVEAGLGVAVVPSLAMPTDEHHILVSRPLVEPVIRRTLGLVLRRETALSPAAEKFREMLLQLWSQDTSQPVDREIYPVEPLLSSAL</sequence>
<dbReference type="Pfam" id="PF03466">
    <property type="entry name" value="LysR_substrate"/>
    <property type="match status" value="1"/>
</dbReference>